<feature type="transmembrane region" description="Helical" evidence="1">
    <location>
        <begin position="66"/>
        <end position="87"/>
    </location>
</feature>
<keyword evidence="1" id="KW-0812">Transmembrane</keyword>
<dbReference type="AlphaFoldDB" id="A0A6N0HPD8"/>
<gene>
    <name evidence="2" type="ORF">HUE58_03085</name>
</gene>
<keyword evidence="1" id="KW-0472">Membrane</keyword>
<dbReference type="Proteomes" id="UP000509429">
    <property type="component" value="Chromosome"/>
</dbReference>
<accession>A0A6N0HPD8</accession>
<dbReference type="KEGG" id="reo:HUE58_03085"/>
<feature type="transmembrane region" description="Helical" evidence="1">
    <location>
        <begin position="6"/>
        <end position="23"/>
    </location>
</feature>
<name>A0A6N0HPD8_9GAMM</name>
<protein>
    <submittedName>
        <fullName evidence="2">Uncharacterized protein</fullName>
    </submittedName>
</protein>
<evidence type="ECO:0000313" key="3">
    <source>
        <dbReference type="Proteomes" id="UP000509429"/>
    </source>
</evidence>
<organism evidence="2 3">
    <name type="scientific">Candidatus Ruthia endofausta</name>
    <dbReference type="NCBI Taxonomy" id="2738852"/>
    <lineage>
        <taxon>Bacteria</taxon>
        <taxon>Pseudomonadati</taxon>
        <taxon>Pseudomonadota</taxon>
        <taxon>Gammaproteobacteria</taxon>
        <taxon>Candidatus Pseudothioglobaceae</taxon>
        <taxon>Candidatus Ruthturnera</taxon>
    </lineage>
</organism>
<dbReference type="EMBL" id="CP054490">
    <property type="protein sequence ID" value="QKQ24145.1"/>
    <property type="molecule type" value="Genomic_DNA"/>
</dbReference>
<evidence type="ECO:0000313" key="2">
    <source>
        <dbReference type="EMBL" id="QKQ24145.1"/>
    </source>
</evidence>
<keyword evidence="1" id="KW-1133">Transmembrane helix</keyword>
<feature type="transmembrane region" description="Helical" evidence="1">
    <location>
        <begin position="30"/>
        <end position="54"/>
    </location>
</feature>
<keyword evidence="3" id="KW-1185">Reference proteome</keyword>
<proteinExistence type="predicted"/>
<evidence type="ECO:0000256" key="1">
    <source>
        <dbReference type="SAM" id="Phobius"/>
    </source>
</evidence>
<reference evidence="2 3" key="1">
    <citation type="submission" date="2020-05" db="EMBL/GenBank/DDBJ databases">
        <title>Horizontal transmission and recombination maintain forever young bacterial symbiont genomes.</title>
        <authorList>
            <person name="Russell S.L."/>
            <person name="Pepper-Tunick E."/>
            <person name="Svedberg J."/>
            <person name="Byrne A."/>
            <person name="Ruelas Castillo J."/>
            <person name="Vollmers C."/>
            <person name="Beinart R.A."/>
            <person name="Corbett-Detig R."/>
        </authorList>
    </citation>
    <scope>NUCLEOTIDE SEQUENCE [LARGE SCALE GENOMIC DNA]</scope>
    <source>
        <strain evidence="2">JDF_Ridge</strain>
    </source>
</reference>
<sequence>MAFRILFYIKFVLLAIGMGLVKNMDKCNALLMLVGILLRRFINPSHVGFVNHFWHTIVAGYLLNTWVLAIISTLYLALSLILQSYVLGVVKLSIHKAEIANTFVMPIL</sequence>
<dbReference type="RefSeq" id="WP_174605584.1">
    <property type="nucleotide sequence ID" value="NZ_CP054490.1"/>
</dbReference>